<dbReference type="Pfam" id="PF01979">
    <property type="entry name" value="Amidohydro_1"/>
    <property type="match status" value="1"/>
</dbReference>
<dbReference type="InterPro" id="IPR032466">
    <property type="entry name" value="Metal_Hydrolase"/>
</dbReference>
<dbReference type="EMBL" id="CP000481">
    <property type="protein sequence ID" value="ABK53334.1"/>
    <property type="molecule type" value="Genomic_DNA"/>
</dbReference>
<keyword evidence="3" id="KW-1185">Reference proteome</keyword>
<dbReference type="HOGENOM" id="CLU_023620_0_0_11"/>
<dbReference type="InterPro" id="IPR006680">
    <property type="entry name" value="Amidohydro-rel"/>
</dbReference>
<evidence type="ECO:0000313" key="3">
    <source>
        <dbReference type="Proteomes" id="UP000008221"/>
    </source>
</evidence>
<dbReference type="InterPro" id="IPR051781">
    <property type="entry name" value="Metallo-dep_Hydrolase"/>
</dbReference>
<dbReference type="eggNOG" id="COG1228">
    <property type="taxonomic scope" value="Bacteria"/>
</dbReference>
<dbReference type="GO" id="GO:0016810">
    <property type="term" value="F:hydrolase activity, acting on carbon-nitrogen (but not peptide) bonds"/>
    <property type="evidence" value="ECO:0007669"/>
    <property type="project" value="InterPro"/>
</dbReference>
<dbReference type="KEGG" id="ace:Acel_1562"/>
<sequence>MTAYHLRVTVLPGGDVRDLYVVDGRFTFTRPSHLDVTTIADGGYALPGLVDAHCHVGLDANGPVDLATSRAQAVADRDRGALLLRDAGSPVRYAELDDDPTLPRIIHAGRHIARTRRYLKGYAVEVEPEQLVATVEAQAQRGGGHGPGWVKIVVDWIDRSVGDLAPCWPADVLAAAVRRAHELGARVAVHAFGEEVLPDVVAAGVDSIEHGTGLTAEVIDEVARRPIAVVPTLVNIATFDAIADRATKYPVYAARMRALKRSAAERLRAARDAGIPLYVGTDAGGVLPHGLVVDEMLALREIGLTTQEVLAAGSWAAREWLGLPGVVEGGPADLVVYEDDPRRDLGVLRYPRRIVVRGTLIR</sequence>
<dbReference type="PANTHER" id="PTHR43135:SF4">
    <property type="entry name" value="AMIDOHYDROLASE-RELATED DOMAIN-CONTAINING PROTEIN"/>
    <property type="match status" value="1"/>
</dbReference>
<dbReference type="Proteomes" id="UP000008221">
    <property type="component" value="Chromosome"/>
</dbReference>
<dbReference type="OrthoDB" id="3451205at2"/>
<dbReference type="InParanoid" id="A0LV74"/>
<dbReference type="AlphaFoldDB" id="A0LV74"/>
<gene>
    <name evidence="2" type="ordered locus">Acel_1562</name>
</gene>
<feature type="domain" description="Amidohydrolase-related" evidence="1">
    <location>
        <begin position="170"/>
        <end position="344"/>
    </location>
</feature>
<dbReference type="Gene3D" id="3.20.20.140">
    <property type="entry name" value="Metal-dependent hydrolases"/>
    <property type="match status" value="1"/>
</dbReference>
<dbReference type="Gene3D" id="2.30.40.10">
    <property type="entry name" value="Urease, subunit C, domain 1"/>
    <property type="match status" value="1"/>
</dbReference>
<dbReference type="RefSeq" id="WP_011720397.1">
    <property type="nucleotide sequence ID" value="NC_008578.1"/>
</dbReference>
<organism evidence="2 3">
    <name type="scientific">Acidothermus cellulolyticus (strain ATCC 43068 / DSM 8971 / 11B)</name>
    <dbReference type="NCBI Taxonomy" id="351607"/>
    <lineage>
        <taxon>Bacteria</taxon>
        <taxon>Bacillati</taxon>
        <taxon>Actinomycetota</taxon>
        <taxon>Actinomycetes</taxon>
        <taxon>Acidothermales</taxon>
        <taxon>Acidothermaceae</taxon>
        <taxon>Acidothermus</taxon>
    </lineage>
</organism>
<dbReference type="STRING" id="351607.Acel_1562"/>
<proteinExistence type="predicted"/>
<evidence type="ECO:0000313" key="2">
    <source>
        <dbReference type="EMBL" id="ABK53334.1"/>
    </source>
</evidence>
<name>A0LV74_ACIC1</name>
<accession>A0LV74</accession>
<evidence type="ECO:0000259" key="1">
    <source>
        <dbReference type="Pfam" id="PF01979"/>
    </source>
</evidence>
<keyword evidence="2" id="KW-0378">Hydrolase</keyword>
<dbReference type="InterPro" id="IPR011059">
    <property type="entry name" value="Metal-dep_hydrolase_composite"/>
</dbReference>
<dbReference type="SUPFAM" id="SSF51556">
    <property type="entry name" value="Metallo-dependent hydrolases"/>
    <property type="match status" value="1"/>
</dbReference>
<dbReference type="PANTHER" id="PTHR43135">
    <property type="entry name" value="ALPHA-D-RIBOSE 1-METHYLPHOSPHONATE 5-TRIPHOSPHATE DIPHOSPHATASE"/>
    <property type="match status" value="1"/>
</dbReference>
<protein>
    <submittedName>
        <fullName evidence="2">Amidohydrolase 3</fullName>
    </submittedName>
</protein>
<reference evidence="2 3" key="1">
    <citation type="journal article" date="2009" name="Genome Res.">
        <title>Complete genome of the cellulolytic thermophile Acidothermus cellulolyticus 11B provides insights into its ecophysiological and evolutionary adaptations.</title>
        <authorList>
            <person name="Barabote R.D."/>
            <person name="Xie G."/>
            <person name="Leu D.H."/>
            <person name="Normand P."/>
            <person name="Necsulea A."/>
            <person name="Daubin V."/>
            <person name="Medigue C."/>
            <person name="Adney W.S."/>
            <person name="Xu X.C."/>
            <person name="Lapidus A."/>
            <person name="Parales R.E."/>
            <person name="Detter C."/>
            <person name="Pujic P."/>
            <person name="Bruce D."/>
            <person name="Lavire C."/>
            <person name="Challacombe J.F."/>
            <person name="Brettin T.S."/>
            <person name="Berry A.M."/>
        </authorList>
    </citation>
    <scope>NUCLEOTIDE SEQUENCE [LARGE SCALE GENOMIC DNA]</scope>
    <source>
        <strain evidence="3">ATCC 43068 / DSM 8971 / 11B</strain>
    </source>
</reference>